<organism evidence="1 2">
    <name type="scientific">Dioscorea alata</name>
    <name type="common">Purple yam</name>
    <dbReference type="NCBI Taxonomy" id="55571"/>
    <lineage>
        <taxon>Eukaryota</taxon>
        <taxon>Viridiplantae</taxon>
        <taxon>Streptophyta</taxon>
        <taxon>Embryophyta</taxon>
        <taxon>Tracheophyta</taxon>
        <taxon>Spermatophyta</taxon>
        <taxon>Magnoliopsida</taxon>
        <taxon>Liliopsida</taxon>
        <taxon>Dioscoreales</taxon>
        <taxon>Dioscoreaceae</taxon>
        <taxon>Dioscorea</taxon>
    </lineage>
</organism>
<evidence type="ECO:0000313" key="1">
    <source>
        <dbReference type="EMBL" id="KAH7687377.1"/>
    </source>
</evidence>
<accession>A0ACB7WHA2</accession>
<dbReference type="Proteomes" id="UP000827976">
    <property type="component" value="Chromosome 4"/>
</dbReference>
<keyword evidence="2" id="KW-1185">Reference proteome</keyword>
<sequence>MAGGLTKAYLISSSLAFLTLINHPLISLEPASRLHPSSPFNPIQSIAMAASSATLSISSGSCLKLSGLQSEKLEAFGGHRSQLVVRQSSKKNNPGRLSIRSEYSNGSSGGSGDFFAGFLLGGAICGTLAYVFAPQIRRSLLNEDESGFRRAKRPIYYDEGLEKTRQTLNAKISQLNSAIDNVSSRLRGGGSNPVPEPVEADPEVGATM</sequence>
<protein>
    <submittedName>
        <fullName evidence="1">Uncharacterized protein</fullName>
    </submittedName>
</protein>
<evidence type="ECO:0000313" key="2">
    <source>
        <dbReference type="Proteomes" id="UP000827976"/>
    </source>
</evidence>
<proteinExistence type="predicted"/>
<comment type="caution">
    <text evidence="1">The sequence shown here is derived from an EMBL/GenBank/DDBJ whole genome shotgun (WGS) entry which is preliminary data.</text>
</comment>
<dbReference type="EMBL" id="CM037014">
    <property type="protein sequence ID" value="KAH7687377.1"/>
    <property type="molecule type" value="Genomic_DNA"/>
</dbReference>
<gene>
    <name evidence="1" type="ORF">IHE45_04G162600</name>
</gene>
<name>A0ACB7WHA2_DIOAL</name>
<reference evidence="2" key="1">
    <citation type="journal article" date="2022" name="Nat. Commun.">
        <title>Chromosome evolution and the genetic basis of agronomically important traits in greater yam.</title>
        <authorList>
            <person name="Bredeson J.V."/>
            <person name="Lyons J.B."/>
            <person name="Oniyinde I.O."/>
            <person name="Okereke N.R."/>
            <person name="Kolade O."/>
            <person name="Nnabue I."/>
            <person name="Nwadili C.O."/>
            <person name="Hribova E."/>
            <person name="Parker M."/>
            <person name="Nwogha J."/>
            <person name="Shu S."/>
            <person name="Carlson J."/>
            <person name="Kariba R."/>
            <person name="Muthemba S."/>
            <person name="Knop K."/>
            <person name="Barton G.J."/>
            <person name="Sherwood A.V."/>
            <person name="Lopez-Montes A."/>
            <person name="Asiedu R."/>
            <person name="Jamnadass R."/>
            <person name="Muchugi A."/>
            <person name="Goodstein D."/>
            <person name="Egesi C.N."/>
            <person name="Featherston J."/>
            <person name="Asfaw A."/>
            <person name="Simpson G.G."/>
            <person name="Dolezel J."/>
            <person name="Hendre P.S."/>
            <person name="Van Deynze A."/>
            <person name="Kumar P.L."/>
            <person name="Obidiegwu J.E."/>
            <person name="Bhattacharjee R."/>
            <person name="Rokhsar D.S."/>
        </authorList>
    </citation>
    <scope>NUCLEOTIDE SEQUENCE [LARGE SCALE GENOMIC DNA]</scope>
    <source>
        <strain evidence="2">cv. TDa95/00328</strain>
    </source>
</reference>